<name>A0A6J5LEZ8_9CAUD</name>
<dbReference type="EMBL" id="LR796252">
    <property type="protein sequence ID" value="CAB4131766.1"/>
    <property type="molecule type" value="Genomic_DNA"/>
</dbReference>
<sequence length="342" mass="36746">MIRLSDVFIPSVYGSYTAVDNPETSAFVQAGVIRTDPLLNAIARQGGKTFVVPFWKDIDPNIEPNYSNDDPADVAVPHGIQSGTMTARKSWLNQGFGEMDLVVELAGADPLQHVRNRFGTYWLRQQERRLIASVVGVMNDNVANDGGDMTVDISGAVGDAAKFGANAFVDAVYTAGENSEMFRAIAVHSMIEARMVKNDELDIVETAQGGTKIKTYKGRAVIVDDSLPVSGAGADRVYTSVLFGGGAIGFGGVEGNAFALGEGVPKVAAEVSRTAEAGNGGGMESIWERRTWMMHPFGFEWVESGAAMAEMSPTLADLRKAAFWNRVVDRKQVPLAFIKSKA</sequence>
<proteinExistence type="predicted"/>
<protein>
    <recommendedName>
        <fullName evidence="2">Coat protein</fullName>
    </recommendedName>
</protein>
<reference evidence="1" key="1">
    <citation type="submission" date="2020-04" db="EMBL/GenBank/DDBJ databases">
        <authorList>
            <person name="Chiriac C."/>
            <person name="Salcher M."/>
            <person name="Ghai R."/>
            <person name="Kavagutti S V."/>
        </authorList>
    </citation>
    <scope>NUCLEOTIDE SEQUENCE</scope>
</reference>
<gene>
    <name evidence="1" type="ORF">UFOVP131_37</name>
</gene>
<accession>A0A6J5LEZ8</accession>
<evidence type="ECO:0000313" key="1">
    <source>
        <dbReference type="EMBL" id="CAB4131766.1"/>
    </source>
</evidence>
<organism evidence="1">
    <name type="scientific">uncultured Caudovirales phage</name>
    <dbReference type="NCBI Taxonomy" id="2100421"/>
    <lineage>
        <taxon>Viruses</taxon>
        <taxon>Duplodnaviria</taxon>
        <taxon>Heunggongvirae</taxon>
        <taxon>Uroviricota</taxon>
        <taxon>Caudoviricetes</taxon>
        <taxon>Peduoviridae</taxon>
        <taxon>Maltschvirus</taxon>
        <taxon>Maltschvirus maltsch</taxon>
    </lineage>
</organism>
<evidence type="ECO:0008006" key="2">
    <source>
        <dbReference type="Google" id="ProtNLM"/>
    </source>
</evidence>